<evidence type="ECO:0000256" key="4">
    <source>
        <dbReference type="HAMAP-Rule" id="MF_00636"/>
    </source>
</evidence>
<dbReference type="PANTHER" id="PTHR30448:SF0">
    <property type="entry name" value="RNASE ADAPTER PROTEIN RAPZ"/>
    <property type="match status" value="1"/>
</dbReference>
<dbReference type="NCBIfam" id="NF003828">
    <property type="entry name" value="PRK05416.1"/>
    <property type="match status" value="1"/>
</dbReference>
<comment type="caution">
    <text evidence="9">The sequence shown here is derived from an EMBL/GenBank/DDBJ whole genome shotgun (WGS) entry which is preliminary data.</text>
</comment>
<dbReference type="PANTHER" id="PTHR30448">
    <property type="entry name" value="RNASE ADAPTER PROTEIN RAPZ"/>
    <property type="match status" value="1"/>
</dbReference>
<evidence type="ECO:0000313" key="11">
    <source>
        <dbReference type="Proteomes" id="UP000317942"/>
    </source>
</evidence>
<dbReference type="InterPro" id="IPR053931">
    <property type="entry name" value="RapZ_C"/>
</dbReference>
<dbReference type="GO" id="GO:0005525">
    <property type="term" value="F:GTP binding"/>
    <property type="evidence" value="ECO:0007669"/>
    <property type="project" value="UniProtKB-UniRule"/>
</dbReference>
<gene>
    <name evidence="9" type="primary">rapZ</name>
    <name evidence="8" type="ORF">BKH15_11415</name>
    <name evidence="9" type="ORF">FK267_09035</name>
</gene>
<dbReference type="InterPro" id="IPR053930">
    <property type="entry name" value="RapZ-like_N"/>
</dbReference>
<dbReference type="Proteomes" id="UP000317942">
    <property type="component" value="Unassembled WGS sequence"/>
</dbReference>
<dbReference type="EMBL" id="VICC01000006">
    <property type="protein sequence ID" value="TQD60559.1"/>
    <property type="molecule type" value="Genomic_DNA"/>
</dbReference>
<dbReference type="SUPFAM" id="SSF52540">
    <property type="entry name" value="P-loop containing nucleoside triphosphate hydrolases"/>
    <property type="match status" value="1"/>
</dbReference>
<evidence type="ECO:0000256" key="1">
    <source>
        <dbReference type="ARBA" id="ARBA00022741"/>
    </source>
</evidence>
<name>A0A0X8K3M3_9ACTO</name>
<proteinExistence type="inferred from homology"/>
<dbReference type="OrthoDB" id="9784461at2"/>
<dbReference type="PIRSF" id="PIRSF005052">
    <property type="entry name" value="P-loopkin"/>
    <property type="match status" value="1"/>
</dbReference>
<reference evidence="9 11" key="2">
    <citation type="submission" date="2019-06" db="EMBL/GenBank/DDBJ databases">
        <title>Draft genome sequence of Actinomyces oris CCUG 34288T.</title>
        <authorList>
            <person name="Salva-Serra F."/>
            <person name="Cardew S."/>
            <person name="Moore E."/>
        </authorList>
    </citation>
    <scope>NUCLEOTIDE SEQUENCE [LARGE SCALE GENOMIC DNA]</scope>
    <source>
        <strain evidence="9 11">CCUG 34288</strain>
    </source>
</reference>
<feature type="region of interest" description="Disordered" evidence="5">
    <location>
        <begin position="1"/>
        <end position="39"/>
    </location>
</feature>
<reference evidence="8 10" key="1">
    <citation type="submission" date="2016-12" db="EMBL/GenBank/DDBJ databases">
        <title>Genomic comparison of strains in the 'Actinomyces naeslundii' group.</title>
        <authorList>
            <person name="Mughal S.R."/>
            <person name="Do T."/>
            <person name="Gilbert S.C."/>
            <person name="Witherden E.A."/>
            <person name="Didelot X."/>
            <person name="Beighton D."/>
        </authorList>
    </citation>
    <scope>NUCLEOTIDE SEQUENCE [LARGE SCALE GENOMIC DNA]</scope>
    <source>
        <strain evidence="8 10">G53E</strain>
    </source>
</reference>
<feature type="domain" description="RapZ-like N-terminal" evidence="6">
    <location>
        <begin position="42"/>
        <end position="195"/>
    </location>
</feature>
<dbReference type="GeneID" id="64212706"/>
<dbReference type="InterPro" id="IPR005337">
    <property type="entry name" value="RapZ-like"/>
</dbReference>
<evidence type="ECO:0000256" key="2">
    <source>
        <dbReference type="ARBA" id="ARBA00022840"/>
    </source>
</evidence>
<evidence type="ECO:0000259" key="7">
    <source>
        <dbReference type="Pfam" id="PF22740"/>
    </source>
</evidence>
<evidence type="ECO:0000313" key="8">
    <source>
        <dbReference type="EMBL" id="OLO74963.1"/>
    </source>
</evidence>
<dbReference type="AlphaFoldDB" id="A0A0X8K3M3"/>
<dbReference type="Gene3D" id="3.40.50.300">
    <property type="entry name" value="P-loop containing nucleotide triphosphate hydrolases"/>
    <property type="match status" value="1"/>
</dbReference>
<dbReference type="Pfam" id="PF03668">
    <property type="entry name" value="RapZ-like_N"/>
    <property type="match status" value="1"/>
</dbReference>
<dbReference type="HAMAP" id="MF_00636">
    <property type="entry name" value="RapZ_like"/>
    <property type="match status" value="1"/>
</dbReference>
<feature type="binding site" evidence="4">
    <location>
        <begin position="99"/>
        <end position="102"/>
    </location>
    <ligand>
        <name>GTP</name>
        <dbReference type="ChEBI" id="CHEBI:37565"/>
    </ligand>
</feature>
<evidence type="ECO:0000256" key="3">
    <source>
        <dbReference type="ARBA" id="ARBA00023134"/>
    </source>
</evidence>
<dbReference type="Proteomes" id="UP000186769">
    <property type="component" value="Unassembled WGS sequence"/>
</dbReference>
<feature type="domain" description="RapZ C-terminal" evidence="7">
    <location>
        <begin position="203"/>
        <end position="321"/>
    </location>
</feature>
<dbReference type="InterPro" id="IPR027417">
    <property type="entry name" value="P-loop_NTPase"/>
</dbReference>
<evidence type="ECO:0000259" key="6">
    <source>
        <dbReference type="Pfam" id="PF03668"/>
    </source>
</evidence>
<feature type="binding site" evidence="4">
    <location>
        <begin position="48"/>
        <end position="55"/>
    </location>
    <ligand>
        <name>ATP</name>
        <dbReference type="ChEBI" id="CHEBI:30616"/>
    </ligand>
</feature>
<sequence length="324" mass="35763">MHDERRPQSSSGKRQRLQDTVPIEIPALDEATPPVPPAERPEMIIVTGMSGAGRSRAANALEDLDWYVVDNLPPQLLPALSGMMTTVGAGVHRLAAVVDVRSREFFSHFMDYLRKVRNNGTDVRLIFLDASDAVLVRRFESSRRPHPLQGSGSVLDGIEHERTLLGGLRGVADSVIDTSNYSVHDLARRVRELVAHESDLALRINVMSFGFKYGIPLDADHVLDVRFIPNPYWVSELRHLTGRDAPVADYVFAQKGAAAFVDGYADLLIPALPQYVDELKPHVTLAVGCTGGKHRSVASAERLGARLRRGGFEVVVQHRDLGRE</sequence>
<evidence type="ECO:0000313" key="10">
    <source>
        <dbReference type="Proteomes" id="UP000186769"/>
    </source>
</evidence>
<dbReference type="RefSeq" id="WP_060957942.1">
    <property type="nucleotide sequence ID" value="NZ_CP014232.1"/>
</dbReference>
<dbReference type="EMBL" id="MSKW01000024">
    <property type="protein sequence ID" value="OLO74963.1"/>
    <property type="molecule type" value="Genomic_DNA"/>
</dbReference>
<organism evidence="9 11">
    <name type="scientific">Actinomyces oris</name>
    <dbReference type="NCBI Taxonomy" id="544580"/>
    <lineage>
        <taxon>Bacteria</taxon>
        <taxon>Bacillati</taxon>
        <taxon>Actinomycetota</taxon>
        <taxon>Actinomycetes</taxon>
        <taxon>Actinomycetales</taxon>
        <taxon>Actinomycetaceae</taxon>
        <taxon>Actinomyces</taxon>
    </lineage>
</organism>
<keyword evidence="3 4" id="KW-0342">GTP-binding</keyword>
<evidence type="ECO:0000256" key="5">
    <source>
        <dbReference type="SAM" id="MobiDB-lite"/>
    </source>
</evidence>
<accession>A0A0X8K3M3</accession>
<dbReference type="Pfam" id="PF22740">
    <property type="entry name" value="PapZ_C"/>
    <property type="match status" value="1"/>
</dbReference>
<dbReference type="GO" id="GO:0005524">
    <property type="term" value="F:ATP binding"/>
    <property type="evidence" value="ECO:0007669"/>
    <property type="project" value="UniProtKB-UniRule"/>
</dbReference>
<dbReference type="KEGG" id="aos:AXE84_11300"/>
<keyword evidence="1 4" id="KW-0547">Nucleotide-binding</keyword>
<protein>
    <submittedName>
        <fullName evidence="9">RNase adapter RapZ</fullName>
    </submittedName>
    <submittedName>
        <fullName evidence="8">RNase adaptor protein RapZ</fullName>
    </submittedName>
</protein>
<evidence type="ECO:0000313" key="9">
    <source>
        <dbReference type="EMBL" id="TQD60559.1"/>
    </source>
</evidence>
<keyword evidence="2 4" id="KW-0067">ATP-binding</keyword>